<proteinExistence type="predicted"/>
<dbReference type="PANTHER" id="PTHR42700:SF1">
    <property type="entry name" value="SULFATE ADENYLYLTRANSFERASE"/>
    <property type="match status" value="1"/>
</dbReference>
<dbReference type="Proteomes" id="UP000291831">
    <property type="component" value="Unassembled WGS sequence"/>
</dbReference>
<dbReference type="GO" id="GO:0019379">
    <property type="term" value="P:sulfate assimilation, phosphoadenylyl sulfate reduction by phosphoadenylyl-sulfate reductase (thioredoxin)"/>
    <property type="evidence" value="ECO:0007669"/>
    <property type="project" value="TreeGrafter"/>
</dbReference>
<dbReference type="GO" id="GO:0005737">
    <property type="term" value="C:cytoplasm"/>
    <property type="evidence" value="ECO:0007669"/>
    <property type="project" value="TreeGrafter"/>
</dbReference>
<accession>A0A8B3S3L1</accession>
<evidence type="ECO:0000313" key="3">
    <source>
        <dbReference type="EMBL" id="RZB30833.1"/>
    </source>
</evidence>
<dbReference type="EMBL" id="RPGO01000024">
    <property type="protein sequence ID" value="RZB30833.1"/>
    <property type="molecule type" value="Genomic_DNA"/>
</dbReference>
<feature type="domain" description="APS kinase" evidence="2">
    <location>
        <begin position="2"/>
        <end position="155"/>
    </location>
</feature>
<keyword evidence="3" id="KW-0418">Kinase</keyword>
<evidence type="ECO:0000313" key="4">
    <source>
        <dbReference type="Proteomes" id="UP000291831"/>
    </source>
</evidence>
<evidence type="ECO:0000256" key="1">
    <source>
        <dbReference type="ARBA" id="ARBA00022679"/>
    </source>
</evidence>
<dbReference type="Gene3D" id="3.40.50.300">
    <property type="entry name" value="P-loop containing nucleotide triphosphate hydrolases"/>
    <property type="match status" value="1"/>
</dbReference>
<dbReference type="PANTHER" id="PTHR42700">
    <property type="entry name" value="SULFATE ADENYLYLTRANSFERASE"/>
    <property type="match status" value="1"/>
</dbReference>
<gene>
    <name evidence="3" type="ORF">AEth_00787</name>
</gene>
<dbReference type="GO" id="GO:0004020">
    <property type="term" value="F:adenylylsulfate kinase activity"/>
    <property type="evidence" value="ECO:0007669"/>
    <property type="project" value="UniProtKB-EC"/>
</dbReference>
<reference evidence="4" key="1">
    <citation type="submission" date="2019-01" db="EMBL/GenBank/DDBJ databases">
        <title>Anaerobic oxidation of ethane by archaea from a marine hydrocarbon seep.</title>
        <authorList>
            <person name="Musat F."/>
        </authorList>
    </citation>
    <scope>NUCLEOTIDE SEQUENCE [LARGE SCALE GENOMIC DNA]</scope>
</reference>
<keyword evidence="1 3" id="KW-0808">Transferase</keyword>
<sequence length="188" mass="21084">MTFAVWFTGLPGSGKTVIAEKTAAILNQHNYQIKILQLDKIRKIITPDPTYSDEERNIVYASLAYMAYLLTESGINVFIDATANKQQYRDIARGLIPNFAEAYIECPLELCMEREVRRKNTYAPPDIYKKSTTKNATVPGVNIAYEAPRNPGIHLNSRENSIEECAKQAASRISELFSAQRSCAEISS</sequence>
<evidence type="ECO:0000259" key="2">
    <source>
        <dbReference type="Pfam" id="PF01583"/>
    </source>
</evidence>
<dbReference type="GO" id="GO:0004781">
    <property type="term" value="F:sulfate adenylyltransferase (ATP) activity"/>
    <property type="evidence" value="ECO:0007669"/>
    <property type="project" value="TreeGrafter"/>
</dbReference>
<comment type="caution">
    <text evidence="3">The sequence shown here is derived from an EMBL/GenBank/DDBJ whole genome shotgun (WGS) entry which is preliminary data.</text>
</comment>
<dbReference type="EC" id="2.7.1.25" evidence="3"/>
<name>A0A8B3S3L1_9EURY</name>
<dbReference type="InterPro" id="IPR050512">
    <property type="entry name" value="Sulf_AdTrans/APS_kinase"/>
</dbReference>
<dbReference type="SUPFAM" id="SSF52540">
    <property type="entry name" value="P-loop containing nucleoside triphosphate hydrolases"/>
    <property type="match status" value="1"/>
</dbReference>
<dbReference type="Pfam" id="PF01583">
    <property type="entry name" value="APS_kinase"/>
    <property type="match status" value="1"/>
</dbReference>
<dbReference type="GO" id="GO:0010134">
    <property type="term" value="P:sulfate assimilation via adenylyl sulfate reduction"/>
    <property type="evidence" value="ECO:0007669"/>
    <property type="project" value="TreeGrafter"/>
</dbReference>
<protein>
    <submittedName>
        <fullName evidence="3">Adenylylsulfate kinase</fullName>
        <ecNumber evidence="3">2.7.1.25</ecNumber>
    </submittedName>
</protein>
<dbReference type="AlphaFoldDB" id="A0A8B3S3L1"/>
<dbReference type="InterPro" id="IPR027417">
    <property type="entry name" value="P-loop_NTPase"/>
</dbReference>
<organism evidence="3 4">
    <name type="scientific">Candidatus Argoarchaeum ethanivorans</name>
    <dbReference type="NCBI Taxonomy" id="2608793"/>
    <lineage>
        <taxon>Archaea</taxon>
        <taxon>Methanobacteriati</taxon>
        <taxon>Methanobacteriota</taxon>
        <taxon>Stenosarchaea group</taxon>
        <taxon>Methanomicrobia</taxon>
        <taxon>Methanosarcinales</taxon>
        <taxon>Methanosarcinales incertae sedis</taxon>
        <taxon>GOM Arc I cluster</taxon>
        <taxon>Candidatus Argoarchaeum</taxon>
    </lineage>
</organism>
<dbReference type="InterPro" id="IPR059117">
    <property type="entry name" value="APS_kinase_dom"/>
</dbReference>